<dbReference type="GeneID" id="87952112"/>
<name>A0AAX4J4S2_9PEZI</name>
<proteinExistence type="predicted"/>
<dbReference type="AlphaFoldDB" id="A0AAX4J4S2"/>
<dbReference type="RefSeq" id="XP_062787819.1">
    <property type="nucleotide sequence ID" value="XM_062931768.1"/>
</dbReference>
<protein>
    <submittedName>
        <fullName evidence="1">Uncharacterized protein</fullName>
    </submittedName>
</protein>
<accession>A0AAX4J4S2</accession>
<reference evidence="2" key="1">
    <citation type="journal article" date="2023" name="bioRxiv">
        <title>Complete genome of the Medicago anthracnose fungus, Colletotrichum destructivum, reveals a mini-chromosome-like region within a core chromosome.</title>
        <authorList>
            <person name="Lapalu N."/>
            <person name="Simon A."/>
            <person name="Lu A."/>
            <person name="Plaumann P.-L."/>
            <person name="Amselem J."/>
            <person name="Pigne S."/>
            <person name="Auger A."/>
            <person name="Koch C."/>
            <person name="Dallery J.-F."/>
            <person name="O'Connell R.J."/>
        </authorList>
    </citation>
    <scope>NUCLEOTIDE SEQUENCE [LARGE SCALE GENOMIC DNA]</scope>
    <source>
        <strain evidence="2">CBS 520.97</strain>
    </source>
</reference>
<sequence>MFSLPRRCPQTQRLLSRSWTPVLATYSGQLPWKPILDASSGQTTVLENSTAGFRFYSMHTRGYLDKTANQVHVDTGSYGSDQLVSLNP</sequence>
<dbReference type="Proteomes" id="UP001322277">
    <property type="component" value="Chromosome 12"/>
</dbReference>
<keyword evidence="2" id="KW-1185">Reference proteome</keyword>
<gene>
    <name evidence="1" type="ORF">CDEST_15613</name>
</gene>
<dbReference type="KEGG" id="cdet:87952112"/>
<evidence type="ECO:0000313" key="1">
    <source>
        <dbReference type="EMBL" id="WQF90599.1"/>
    </source>
</evidence>
<dbReference type="EMBL" id="CP137316">
    <property type="protein sequence ID" value="WQF90599.1"/>
    <property type="molecule type" value="Genomic_DNA"/>
</dbReference>
<evidence type="ECO:0000313" key="2">
    <source>
        <dbReference type="Proteomes" id="UP001322277"/>
    </source>
</evidence>
<organism evidence="1 2">
    <name type="scientific">Colletotrichum destructivum</name>
    <dbReference type="NCBI Taxonomy" id="34406"/>
    <lineage>
        <taxon>Eukaryota</taxon>
        <taxon>Fungi</taxon>
        <taxon>Dikarya</taxon>
        <taxon>Ascomycota</taxon>
        <taxon>Pezizomycotina</taxon>
        <taxon>Sordariomycetes</taxon>
        <taxon>Hypocreomycetidae</taxon>
        <taxon>Glomerellales</taxon>
        <taxon>Glomerellaceae</taxon>
        <taxon>Colletotrichum</taxon>
        <taxon>Colletotrichum destructivum species complex</taxon>
    </lineage>
</organism>